<dbReference type="Proteomes" id="UP001470230">
    <property type="component" value="Unassembled WGS sequence"/>
</dbReference>
<dbReference type="Pfam" id="PF00583">
    <property type="entry name" value="Acetyltransf_1"/>
    <property type="match status" value="1"/>
</dbReference>
<dbReference type="Gene3D" id="3.40.630.30">
    <property type="match status" value="1"/>
</dbReference>
<evidence type="ECO:0000313" key="2">
    <source>
        <dbReference type="EMBL" id="KAK8845963.1"/>
    </source>
</evidence>
<gene>
    <name evidence="2" type="ORF">M9Y10_020899</name>
</gene>
<dbReference type="PROSITE" id="PS51186">
    <property type="entry name" value="GNAT"/>
    <property type="match status" value="1"/>
</dbReference>
<dbReference type="InterPro" id="IPR016181">
    <property type="entry name" value="Acyl_CoA_acyltransferase"/>
</dbReference>
<evidence type="ECO:0000259" key="1">
    <source>
        <dbReference type="PROSITE" id="PS51186"/>
    </source>
</evidence>
<name>A0ABR2HF04_9EUKA</name>
<accession>A0ABR2HF04</accession>
<organism evidence="2 3">
    <name type="scientific">Tritrichomonas musculus</name>
    <dbReference type="NCBI Taxonomy" id="1915356"/>
    <lineage>
        <taxon>Eukaryota</taxon>
        <taxon>Metamonada</taxon>
        <taxon>Parabasalia</taxon>
        <taxon>Tritrichomonadida</taxon>
        <taxon>Tritrichomonadidae</taxon>
        <taxon>Tritrichomonas</taxon>
    </lineage>
</organism>
<feature type="domain" description="N-acetyltransferase" evidence="1">
    <location>
        <begin position="42"/>
        <end position="217"/>
    </location>
</feature>
<dbReference type="CDD" id="cd04301">
    <property type="entry name" value="NAT_SF"/>
    <property type="match status" value="1"/>
</dbReference>
<dbReference type="InterPro" id="IPR000182">
    <property type="entry name" value="GNAT_dom"/>
</dbReference>
<protein>
    <recommendedName>
        <fullName evidence="1">N-acetyltransferase domain-containing protein</fullName>
    </recommendedName>
</protein>
<comment type="caution">
    <text evidence="2">The sequence shown here is derived from an EMBL/GenBank/DDBJ whole genome shotgun (WGS) entry which is preliminary data.</text>
</comment>
<proteinExistence type="predicted"/>
<dbReference type="InterPro" id="IPR052523">
    <property type="entry name" value="Trichothecene_AcTrans"/>
</dbReference>
<sequence>MLKPFSKADAIVHLEKHGLHIMQPKDLNRFVSCGVEAFKDTGIYRYLFHGKDYEKKVNLAMELLVKTTGKDGILYSDSEEVNGFAQWYPPNFTGVSFWNYAFAGGLKYLLLTDFFGTVNRIDYIEQFSFTKKKEITKNQDIFLYYLAVRPSMQKKGIASKLMRPMLEYAKSINRPCYCETYEQKNIKMYEHFGFKQLQSTKVPDTTETHYPMLYQVQ</sequence>
<dbReference type="PANTHER" id="PTHR42791">
    <property type="entry name" value="GNAT FAMILY ACETYLTRANSFERASE"/>
    <property type="match status" value="1"/>
</dbReference>
<dbReference type="EMBL" id="JAPFFF010000030">
    <property type="protein sequence ID" value="KAK8845963.1"/>
    <property type="molecule type" value="Genomic_DNA"/>
</dbReference>
<reference evidence="2 3" key="1">
    <citation type="submission" date="2024-04" db="EMBL/GenBank/DDBJ databases">
        <title>Tritrichomonas musculus Genome.</title>
        <authorList>
            <person name="Alves-Ferreira E."/>
            <person name="Grigg M."/>
            <person name="Lorenzi H."/>
            <person name="Galac M."/>
        </authorList>
    </citation>
    <scope>NUCLEOTIDE SEQUENCE [LARGE SCALE GENOMIC DNA]</scope>
    <source>
        <strain evidence="2 3">EAF2021</strain>
    </source>
</reference>
<keyword evidence="3" id="KW-1185">Reference proteome</keyword>
<evidence type="ECO:0000313" key="3">
    <source>
        <dbReference type="Proteomes" id="UP001470230"/>
    </source>
</evidence>
<dbReference type="SUPFAM" id="SSF55729">
    <property type="entry name" value="Acyl-CoA N-acyltransferases (Nat)"/>
    <property type="match status" value="1"/>
</dbReference>
<dbReference type="PANTHER" id="PTHR42791:SF1">
    <property type="entry name" value="N-ACETYLTRANSFERASE DOMAIN-CONTAINING PROTEIN"/>
    <property type="match status" value="1"/>
</dbReference>